<protein>
    <submittedName>
        <fullName evidence="2">Uncharacterized protein</fullName>
    </submittedName>
</protein>
<proteinExistence type="predicted"/>
<evidence type="ECO:0000256" key="1">
    <source>
        <dbReference type="SAM" id="MobiDB-lite"/>
    </source>
</evidence>
<reference evidence="2" key="1">
    <citation type="submission" date="2021-01" db="EMBL/GenBank/DDBJ databases">
        <authorList>
            <person name="Corre E."/>
            <person name="Pelletier E."/>
            <person name="Niang G."/>
            <person name="Scheremetjew M."/>
            <person name="Finn R."/>
            <person name="Kale V."/>
            <person name="Holt S."/>
            <person name="Cochrane G."/>
            <person name="Meng A."/>
            <person name="Brown T."/>
            <person name="Cohen L."/>
        </authorList>
    </citation>
    <scope>NUCLEOTIDE SEQUENCE</scope>
    <source>
        <strain evidence="2">CCMP3105</strain>
    </source>
</reference>
<feature type="compositionally biased region" description="Low complexity" evidence="1">
    <location>
        <begin position="59"/>
        <end position="68"/>
    </location>
</feature>
<feature type="region of interest" description="Disordered" evidence="1">
    <location>
        <begin position="1"/>
        <end position="33"/>
    </location>
</feature>
<sequence length="340" mass="37493">MTVSFEMPSVPTAPTDATLDGLRSALQDLPKPDRLEGIRRLAPAVRAALLAFMERRSPKSSSPSSSRPDAADEAAPAPPPPHTAPRGRAARRLCAAGVRAVSSLKYKAHVDVKALRIYTRAYARRELALQSQEALWRLRSALVAASTLDSEFWDRPEEVCQRFREVLCACGTSPEKLGLAVYVSLRADRWLGRRFHITTPVLPLLDALRLHSRLLRARDLSWEALREAWLSAPRPKRSAPGAEARAREARWQALGRQAARAARAAARALDAVSRGAARERREALRAAASSSRAAAGAARAAAAARRRAAGLRRERWRWLRRKDLTTEELLRGPPAELACR</sequence>
<dbReference type="AlphaFoldDB" id="A0A7S4R4M8"/>
<organism evidence="2">
    <name type="scientific">Alexandrium monilatum</name>
    <dbReference type="NCBI Taxonomy" id="311494"/>
    <lineage>
        <taxon>Eukaryota</taxon>
        <taxon>Sar</taxon>
        <taxon>Alveolata</taxon>
        <taxon>Dinophyceae</taxon>
        <taxon>Gonyaulacales</taxon>
        <taxon>Pyrocystaceae</taxon>
        <taxon>Alexandrium</taxon>
    </lineage>
</organism>
<accession>A0A7S4R4M8</accession>
<name>A0A7S4R4M8_9DINO</name>
<feature type="region of interest" description="Disordered" evidence="1">
    <location>
        <begin position="56"/>
        <end position="89"/>
    </location>
</feature>
<dbReference type="EMBL" id="HBNR01043347">
    <property type="protein sequence ID" value="CAE4603375.1"/>
    <property type="molecule type" value="Transcribed_RNA"/>
</dbReference>
<evidence type="ECO:0000313" key="2">
    <source>
        <dbReference type="EMBL" id="CAE4603375.1"/>
    </source>
</evidence>
<gene>
    <name evidence="2" type="ORF">AMON00008_LOCUS30143</name>
</gene>